<evidence type="ECO:0000256" key="1">
    <source>
        <dbReference type="ARBA" id="ARBA00007791"/>
    </source>
</evidence>
<keyword evidence="7" id="KW-1185">Reference proteome</keyword>
<proteinExistence type="inferred from homology"/>
<dbReference type="PANTHER" id="PTHR31259">
    <property type="entry name" value="ENDOSOME-ASSOCIATED TRAFFICKING REGULATOR 1"/>
    <property type="match status" value="1"/>
</dbReference>
<dbReference type="PANTHER" id="PTHR31259:SF3">
    <property type="entry name" value="ENDOSOME-ASSOCIATED-TRAFFICKING REGULATOR 1"/>
    <property type="match status" value="1"/>
</dbReference>
<feature type="region of interest" description="Disordered" evidence="5">
    <location>
        <begin position="1"/>
        <end position="28"/>
    </location>
</feature>
<dbReference type="GO" id="GO:0055037">
    <property type="term" value="C:recycling endosome"/>
    <property type="evidence" value="ECO:0007669"/>
    <property type="project" value="TreeGrafter"/>
</dbReference>
<organism evidence="6 7">
    <name type="scientific">Sciurus carolinensis</name>
    <name type="common">Eastern gray squirrel</name>
    <dbReference type="NCBI Taxonomy" id="30640"/>
    <lineage>
        <taxon>Eukaryota</taxon>
        <taxon>Metazoa</taxon>
        <taxon>Chordata</taxon>
        <taxon>Craniata</taxon>
        <taxon>Vertebrata</taxon>
        <taxon>Euteleostomi</taxon>
        <taxon>Mammalia</taxon>
        <taxon>Eutheria</taxon>
        <taxon>Euarchontoglires</taxon>
        <taxon>Glires</taxon>
        <taxon>Rodentia</taxon>
        <taxon>Sciuromorpha</taxon>
        <taxon>Sciuridae</taxon>
        <taxon>Sciurinae</taxon>
        <taxon>Sciurini</taxon>
        <taxon>Sciurus</taxon>
    </lineage>
</organism>
<dbReference type="GO" id="GO:0030496">
    <property type="term" value="C:midbody"/>
    <property type="evidence" value="ECO:0007669"/>
    <property type="project" value="TreeGrafter"/>
</dbReference>
<evidence type="ECO:0000313" key="7">
    <source>
        <dbReference type="Proteomes" id="UP001166674"/>
    </source>
</evidence>
<comment type="caution">
    <text evidence="6">The sequence shown here is derived from an EMBL/GenBank/DDBJ whole genome shotgun (WGS) entry which is preliminary data.</text>
</comment>
<dbReference type="EMBL" id="JAATJV010378458">
    <property type="protein sequence ID" value="MBZ3881765.1"/>
    <property type="molecule type" value="Genomic_DNA"/>
</dbReference>
<dbReference type="GO" id="GO:0032465">
    <property type="term" value="P:regulation of cytokinesis"/>
    <property type="evidence" value="ECO:0007669"/>
    <property type="project" value="TreeGrafter"/>
</dbReference>
<dbReference type="InterPro" id="IPR026757">
    <property type="entry name" value="ENTR1"/>
</dbReference>
<name>A0AA41N102_SCICA</name>
<dbReference type="GO" id="GO:1903566">
    <property type="term" value="P:positive regulation of protein localization to cilium"/>
    <property type="evidence" value="ECO:0007669"/>
    <property type="project" value="TreeGrafter"/>
</dbReference>
<evidence type="ECO:0000256" key="5">
    <source>
        <dbReference type="SAM" id="MobiDB-lite"/>
    </source>
</evidence>
<evidence type="ECO:0000256" key="2">
    <source>
        <dbReference type="ARBA" id="ARBA00016007"/>
    </source>
</evidence>
<dbReference type="GO" id="GO:0005769">
    <property type="term" value="C:early endosome"/>
    <property type="evidence" value="ECO:0007669"/>
    <property type="project" value="TreeGrafter"/>
</dbReference>
<accession>A0AA41N102</accession>
<dbReference type="GO" id="GO:0005813">
    <property type="term" value="C:centrosome"/>
    <property type="evidence" value="ECO:0007669"/>
    <property type="project" value="TreeGrafter"/>
</dbReference>
<protein>
    <recommendedName>
        <fullName evidence="2">Endosome-associated-trafficking regulator 1</fullName>
    </recommendedName>
</protein>
<sequence>MRPHGRATAVPGRSLVVPNNDKLEDPEEANPFSFKEFLKTKNLGLSKEDMTNSRIYPKEALRHSLGLDHSSPAPQTVGYGLEYQQPFFEDPTGAGDVLDEEEEDEDSGWNGAYLPSAVEKTHSSRTTASTSPCGTRDPSAEFTTHGESLGDRHLRTLQISYEALKDENSKLRRKLNEVQSFSETQTEMVRTLERKLEAKMVKEENDYHDLESVVQQVEQNLELMMKWAVKAENHIMKLKQEINLLQAQVSNFKHENEALRSGQCASLTVVKQNTDVALQNLCVVINRAHASIKQLVSGAETLNFVAEILKSTDNISEIKDEEKS</sequence>
<feature type="region of interest" description="Disordered" evidence="5">
    <location>
        <begin position="118"/>
        <end position="146"/>
    </location>
</feature>
<dbReference type="GO" id="GO:0045724">
    <property type="term" value="P:positive regulation of cilium assembly"/>
    <property type="evidence" value="ECO:0007669"/>
    <property type="project" value="TreeGrafter"/>
</dbReference>
<gene>
    <name evidence="6" type="ORF">SUZIE_164575</name>
</gene>
<evidence type="ECO:0000313" key="6">
    <source>
        <dbReference type="EMBL" id="MBZ3881765.1"/>
    </source>
</evidence>
<feature type="coiled-coil region" evidence="4">
    <location>
        <begin position="154"/>
        <end position="255"/>
    </location>
</feature>
<dbReference type="Proteomes" id="UP001166674">
    <property type="component" value="Unassembled WGS sequence"/>
</dbReference>
<dbReference type="AlphaFoldDB" id="A0AA41N102"/>
<feature type="compositionally biased region" description="Polar residues" evidence="5">
    <location>
        <begin position="124"/>
        <end position="133"/>
    </location>
</feature>
<evidence type="ECO:0000256" key="3">
    <source>
        <dbReference type="ARBA" id="ARBA00023054"/>
    </source>
</evidence>
<dbReference type="GO" id="GO:0036064">
    <property type="term" value="C:ciliary basal body"/>
    <property type="evidence" value="ECO:0007669"/>
    <property type="project" value="TreeGrafter"/>
</dbReference>
<reference evidence="6" key="1">
    <citation type="submission" date="2020-03" db="EMBL/GenBank/DDBJ databases">
        <title>Studies in the Genomics of Life Span.</title>
        <authorList>
            <person name="Glass D."/>
        </authorList>
    </citation>
    <scope>NUCLEOTIDE SEQUENCE</scope>
    <source>
        <strain evidence="6">SUZIE</strain>
        <tissue evidence="6">Muscle</tissue>
    </source>
</reference>
<keyword evidence="3 4" id="KW-0175">Coiled coil</keyword>
<evidence type="ECO:0000256" key="4">
    <source>
        <dbReference type="SAM" id="Coils"/>
    </source>
</evidence>
<comment type="similarity">
    <text evidence="1">Belongs to the ENTR1 family.</text>
</comment>